<dbReference type="Pfam" id="PF00857">
    <property type="entry name" value="Isochorismatase"/>
    <property type="match status" value="1"/>
</dbReference>
<dbReference type="InterPro" id="IPR000868">
    <property type="entry name" value="Isochorismatase-like_dom"/>
</dbReference>
<dbReference type="EMBL" id="JADXDR010000108">
    <property type="protein sequence ID" value="KAI7839050.1"/>
    <property type="molecule type" value="Genomic_DNA"/>
</dbReference>
<keyword evidence="2" id="KW-0378">Hydrolase</keyword>
<dbReference type="GO" id="GO:0016787">
    <property type="term" value="F:hydrolase activity"/>
    <property type="evidence" value="ECO:0007669"/>
    <property type="project" value="UniProtKB-KW"/>
</dbReference>
<feature type="signal peptide" evidence="3">
    <location>
        <begin position="1"/>
        <end position="19"/>
    </location>
</feature>
<comment type="caution">
    <text evidence="5">The sequence shown here is derived from an EMBL/GenBank/DDBJ whole genome shotgun (WGS) entry which is preliminary data.</text>
</comment>
<dbReference type="CDD" id="cd00431">
    <property type="entry name" value="cysteine_hydrolases"/>
    <property type="match status" value="1"/>
</dbReference>
<dbReference type="InterPro" id="IPR036380">
    <property type="entry name" value="Isochorismatase-like_sf"/>
</dbReference>
<comment type="similarity">
    <text evidence="1">Belongs to the isochorismatase family.</text>
</comment>
<proteinExistence type="inferred from homology"/>
<keyword evidence="3" id="KW-0732">Signal</keyword>
<evidence type="ECO:0000313" key="6">
    <source>
        <dbReference type="Proteomes" id="UP001205105"/>
    </source>
</evidence>
<dbReference type="Gene3D" id="3.40.50.850">
    <property type="entry name" value="Isochorismatase-like"/>
    <property type="match status" value="1"/>
</dbReference>
<feature type="domain" description="Isochorismatase-like" evidence="4">
    <location>
        <begin position="156"/>
        <end position="237"/>
    </location>
</feature>
<evidence type="ECO:0000259" key="4">
    <source>
        <dbReference type="Pfam" id="PF00857"/>
    </source>
</evidence>
<evidence type="ECO:0000256" key="3">
    <source>
        <dbReference type="SAM" id="SignalP"/>
    </source>
</evidence>
<keyword evidence="6" id="KW-1185">Reference proteome</keyword>
<evidence type="ECO:0000313" key="5">
    <source>
        <dbReference type="EMBL" id="KAI7839050.1"/>
    </source>
</evidence>
<dbReference type="SUPFAM" id="SSF52499">
    <property type="entry name" value="Isochorismatase-like hydrolases"/>
    <property type="match status" value="1"/>
</dbReference>
<dbReference type="Proteomes" id="UP001205105">
    <property type="component" value="Unassembled WGS sequence"/>
</dbReference>
<dbReference type="InterPro" id="IPR050272">
    <property type="entry name" value="Isochorismatase-like_hydrls"/>
</dbReference>
<gene>
    <name evidence="5" type="ORF">COHA_007192</name>
</gene>
<evidence type="ECO:0000256" key="1">
    <source>
        <dbReference type="ARBA" id="ARBA00006336"/>
    </source>
</evidence>
<feature type="chain" id="PRO_5042158212" description="Isochorismatase-like domain-containing protein" evidence="3">
    <location>
        <begin position="20"/>
        <end position="260"/>
    </location>
</feature>
<accession>A0AAD5DJA7</accession>
<reference evidence="5" key="1">
    <citation type="submission" date="2020-11" db="EMBL/GenBank/DDBJ databases">
        <title>Chlorella ohadii genome sequencing and assembly.</title>
        <authorList>
            <person name="Murik O."/>
            <person name="Treves H."/>
            <person name="Kedem I."/>
            <person name="Shotland Y."/>
            <person name="Kaplan A."/>
        </authorList>
    </citation>
    <scope>NUCLEOTIDE SEQUENCE</scope>
    <source>
        <strain evidence="5">1</strain>
    </source>
</reference>
<dbReference type="PANTHER" id="PTHR43540:SF6">
    <property type="entry name" value="ISOCHORISMATASE-LIKE DOMAIN-CONTAINING PROTEIN"/>
    <property type="match status" value="1"/>
</dbReference>
<dbReference type="PANTHER" id="PTHR43540">
    <property type="entry name" value="PEROXYUREIDOACRYLATE/UREIDOACRYLATE AMIDOHYDROLASE-RELATED"/>
    <property type="match status" value="1"/>
</dbReference>
<dbReference type="AlphaFoldDB" id="A0AAD5DJA7"/>
<protein>
    <recommendedName>
        <fullName evidence="4">Isochorismatase-like domain-containing protein</fullName>
    </recommendedName>
</protein>
<evidence type="ECO:0000256" key="2">
    <source>
        <dbReference type="ARBA" id="ARBA00022801"/>
    </source>
</evidence>
<sequence length="260" mass="27301">MQRAAIFVLLAAAASLAAAQIGPGSGAHDGPAAGAQRPTYQAPDAEIPQLLADTCEAGQNIRLANFRRLLPKVEALAAAVQEYCEPKGAPAGKAIFTQFITSEEKGTGKGTWARYYADAPGDALVTIKELERAGLDPRYMLGVNPEIADIAAAMGSNAYIVNKTTAGAFMSQQFRDALRDSGAETLIVMGVETDYCVVSTVLAAVDEGIRTIVVTDAMGSSQPNSWQATIDYIFRRFPAQLEIATTEEVVAALQAAACAA</sequence>
<name>A0AAD5DJA7_9CHLO</name>
<organism evidence="5 6">
    <name type="scientific">Chlorella ohadii</name>
    <dbReference type="NCBI Taxonomy" id="2649997"/>
    <lineage>
        <taxon>Eukaryota</taxon>
        <taxon>Viridiplantae</taxon>
        <taxon>Chlorophyta</taxon>
        <taxon>core chlorophytes</taxon>
        <taxon>Trebouxiophyceae</taxon>
        <taxon>Chlorellales</taxon>
        <taxon>Chlorellaceae</taxon>
        <taxon>Chlorella clade</taxon>
        <taxon>Chlorella</taxon>
    </lineage>
</organism>